<dbReference type="PANTHER" id="PTHR18964:SF149">
    <property type="entry name" value="BIFUNCTIONAL UDP-N-ACETYLGLUCOSAMINE 2-EPIMERASE_N-ACETYLMANNOSAMINE KINASE"/>
    <property type="match status" value="1"/>
</dbReference>
<dbReference type="RefSeq" id="WP_227408332.1">
    <property type="nucleotide sequence ID" value="NZ_JAJDKQ010000002.1"/>
</dbReference>
<dbReference type="SUPFAM" id="SSF53067">
    <property type="entry name" value="Actin-like ATPase domain"/>
    <property type="match status" value="1"/>
</dbReference>
<gene>
    <name evidence="4" type="ORF">LJD74_02085</name>
</gene>
<evidence type="ECO:0000256" key="3">
    <source>
        <dbReference type="ARBA" id="ARBA00022629"/>
    </source>
</evidence>
<comment type="function">
    <text evidence="1">Transcriptional repressor of xylose-utilizing enzymes.</text>
</comment>
<accession>A0AAW4VH40</accession>
<dbReference type="PANTHER" id="PTHR18964">
    <property type="entry name" value="ROK (REPRESSOR, ORF, KINASE) FAMILY"/>
    <property type="match status" value="1"/>
</dbReference>
<dbReference type="Proteomes" id="UP001197827">
    <property type="component" value="Unassembled WGS sequence"/>
</dbReference>
<dbReference type="InterPro" id="IPR036388">
    <property type="entry name" value="WH-like_DNA-bd_sf"/>
</dbReference>
<dbReference type="InterPro" id="IPR043129">
    <property type="entry name" value="ATPase_NBD"/>
</dbReference>
<evidence type="ECO:0000313" key="4">
    <source>
        <dbReference type="EMBL" id="MCB8560796.1"/>
    </source>
</evidence>
<dbReference type="Gene3D" id="1.10.10.10">
    <property type="entry name" value="Winged helix-like DNA-binding domain superfamily/Winged helix DNA-binding domain"/>
    <property type="match status" value="1"/>
</dbReference>
<dbReference type="Gene3D" id="3.30.420.40">
    <property type="match status" value="2"/>
</dbReference>
<dbReference type="EMBL" id="JAJDKQ010000002">
    <property type="protein sequence ID" value="MCB8560796.1"/>
    <property type="molecule type" value="Genomic_DNA"/>
</dbReference>
<dbReference type="InterPro" id="IPR036390">
    <property type="entry name" value="WH_DNA-bd_sf"/>
</dbReference>
<keyword evidence="3" id="KW-0119">Carbohydrate metabolism</keyword>
<dbReference type="SUPFAM" id="SSF46785">
    <property type="entry name" value="Winged helix' DNA-binding domain"/>
    <property type="match status" value="1"/>
</dbReference>
<comment type="similarity">
    <text evidence="2">Belongs to the ROK (NagC/XylR) family.</text>
</comment>
<evidence type="ECO:0000256" key="2">
    <source>
        <dbReference type="ARBA" id="ARBA00006479"/>
    </source>
</evidence>
<evidence type="ECO:0000256" key="1">
    <source>
        <dbReference type="ARBA" id="ARBA00002486"/>
    </source>
</evidence>
<dbReference type="AlphaFoldDB" id="A0AAW4VH40"/>
<proteinExistence type="inferred from homology"/>
<dbReference type="Pfam" id="PF00480">
    <property type="entry name" value="ROK"/>
    <property type="match status" value="1"/>
</dbReference>
<organism evidence="4 5">
    <name type="scientific">Faecalibacillus intestinalis</name>
    <dbReference type="NCBI Taxonomy" id="1982626"/>
    <lineage>
        <taxon>Bacteria</taxon>
        <taxon>Bacillati</taxon>
        <taxon>Bacillota</taxon>
        <taxon>Erysipelotrichia</taxon>
        <taxon>Erysipelotrichales</taxon>
        <taxon>Coprobacillaceae</taxon>
        <taxon>Faecalibacillus</taxon>
    </lineage>
</organism>
<sequence length="319" mass="36769">MERKGTGKLRVINNQKVFDYFINEKRGTKKEIAQKTNVSIMTIGTILNDFLSRGIIVENELIYVEKGRPTHQYKLNPDYYHRCMMFVKKEYDCCFIVYCLKNALGELIESKEIKKKELVGEDIVECLNQIIEEDKSLQYISLGLPAIISNNQVIESDIASLKGFPFDKKIQKEIILMNDIKCIAYGYNQIHHQNVCFLTFPKDSGPGCGMILDNQLIDGNNGIAGEIAYLPLFDFLKKREFDNSLEKIIQVVATTIVMYNPHLLILTGENIKEDDLDAIQKGCLNYVPNHFMPSLKYQENCEDYYFQGLEGQIIKRIQF</sequence>
<keyword evidence="3" id="KW-0859">Xylose metabolism</keyword>
<protein>
    <submittedName>
        <fullName evidence="4">ROK family protein</fullName>
    </submittedName>
</protein>
<reference evidence="4" key="1">
    <citation type="submission" date="2021-10" db="EMBL/GenBank/DDBJ databases">
        <title>Collection of gut derived symbiotic bacterial strains cultured from healthy donors.</title>
        <authorList>
            <person name="Lin H."/>
            <person name="Littmann E."/>
            <person name="Kohout C."/>
            <person name="Pamer E.G."/>
        </authorList>
    </citation>
    <scope>NUCLEOTIDE SEQUENCE</scope>
    <source>
        <strain evidence="4">DFI.5.2</strain>
    </source>
</reference>
<dbReference type="GO" id="GO:0042732">
    <property type="term" value="P:D-xylose metabolic process"/>
    <property type="evidence" value="ECO:0007669"/>
    <property type="project" value="UniProtKB-KW"/>
</dbReference>
<comment type="caution">
    <text evidence="4">The sequence shown here is derived from an EMBL/GenBank/DDBJ whole genome shotgun (WGS) entry which is preliminary data.</text>
</comment>
<evidence type="ECO:0000313" key="5">
    <source>
        <dbReference type="Proteomes" id="UP001197827"/>
    </source>
</evidence>
<name>A0AAW4VH40_9FIRM</name>
<dbReference type="CDD" id="cd23763">
    <property type="entry name" value="ASKHA_ATPase_ROK"/>
    <property type="match status" value="1"/>
</dbReference>
<dbReference type="InterPro" id="IPR000600">
    <property type="entry name" value="ROK"/>
</dbReference>